<dbReference type="Proteomes" id="UP000198833">
    <property type="component" value="Unassembled WGS sequence"/>
</dbReference>
<gene>
    <name evidence="1" type="ORF">SAMN04488558_10638</name>
</gene>
<organism evidence="1 2">
    <name type="scientific">Ignavigranum ruoffiae</name>
    <dbReference type="NCBI Taxonomy" id="89093"/>
    <lineage>
        <taxon>Bacteria</taxon>
        <taxon>Bacillati</taxon>
        <taxon>Bacillota</taxon>
        <taxon>Bacilli</taxon>
        <taxon>Lactobacillales</taxon>
        <taxon>Aerococcaceae</taxon>
        <taxon>Ignavigranum</taxon>
    </lineage>
</organism>
<dbReference type="Gene3D" id="3.30.530.20">
    <property type="match status" value="1"/>
</dbReference>
<evidence type="ECO:0008006" key="3">
    <source>
        <dbReference type="Google" id="ProtNLM"/>
    </source>
</evidence>
<dbReference type="AlphaFoldDB" id="A0A1H9DXU4"/>
<accession>A0A1H9DXU4</accession>
<keyword evidence="2" id="KW-1185">Reference proteome</keyword>
<proteinExistence type="predicted"/>
<evidence type="ECO:0000313" key="1">
    <source>
        <dbReference type="EMBL" id="SEQ18266.1"/>
    </source>
</evidence>
<evidence type="ECO:0000313" key="2">
    <source>
        <dbReference type="Proteomes" id="UP000198833"/>
    </source>
</evidence>
<name>A0A1H9DXU4_9LACT</name>
<protein>
    <recommendedName>
        <fullName evidence="3">Activator of Hsp90 ATPase homolog 1-like protein</fullName>
    </recommendedName>
</protein>
<dbReference type="EMBL" id="FOEN01000006">
    <property type="protein sequence ID" value="SEQ18266.1"/>
    <property type="molecule type" value="Genomic_DNA"/>
</dbReference>
<dbReference type="InterPro" id="IPR023393">
    <property type="entry name" value="START-like_dom_sf"/>
</dbReference>
<sequence>MTKHKANLLDELYSHSPTCSCGCQTGQSIDDALSQLDQGQCVKLALSYPQSCAEVWQIFLTEHACYPGIAFKDLRPGGSIQFSYNREDQESFMLMDYEPAKTLSFAWLDGAILTFDWIPIEVGKACLLQIDYWYPEFKETMIADMYRWYQAMRQLQAKLSHDTFETDPLEEALFREHILREVQNLKSN</sequence>
<dbReference type="SUPFAM" id="SSF55961">
    <property type="entry name" value="Bet v1-like"/>
    <property type="match status" value="1"/>
</dbReference>
<reference evidence="1 2" key="1">
    <citation type="submission" date="2016-10" db="EMBL/GenBank/DDBJ databases">
        <authorList>
            <person name="de Groot N.N."/>
        </authorList>
    </citation>
    <scope>NUCLEOTIDE SEQUENCE [LARGE SCALE GENOMIC DNA]</scope>
    <source>
        <strain evidence="1 2">DSM 15695</strain>
    </source>
</reference>
<dbReference type="STRING" id="89093.SAMN04488558_10638"/>
<dbReference type="OrthoDB" id="9803476at2"/>
<dbReference type="RefSeq" id="WP_092571826.1">
    <property type="nucleotide sequence ID" value="NZ_FOEN01000006.1"/>
</dbReference>